<dbReference type="AlphaFoldDB" id="A0AAN8F2A1"/>
<keyword evidence="4" id="KW-1185">Reference proteome</keyword>
<evidence type="ECO:0000256" key="1">
    <source>
        <dbReference type="SAM" id="MobiDB-lite"/>
    </source>
</evidence>
<proteinExistence type="predicted"/>
<feature type="region of interest" description="Disordered" evidence="1">
    <location>
        <begin position="220"/>
        <end position="239"/>
    </location>
</feature>
<dbReference type="Proteomes" id="UP001331761">
    <property type="component" value="Unassembled WGS sequence"/>
</dbReference>
<organism evidence="3 4">
    <name type="scientific">Trichostrongylus colubriformis</name>
    <name type="common">Black scour worm</name>
    <dbReference type="NCBI Taxonomy" id="6319"/>
    <lineage>
        <taxon>Eukaryota</taxon>
        <taxon>Metazoa</taxon>
        <taxon>Ecdysozoa</taxon>
        <taxon>Nematoda</taxon>
        <taxon>Chromadorea</taxon>
        <taxon>Rhabditida</taxon>
        <taxon>Rhabditina</taxon>
        <taxon>Rhabditomorpha</taxon>
        <taxon>Strongyloidea</taxon>
        <taxon>Trichostrongylidae</taxon>
        <taxon>Trichostrongylus</taxon>
    </lineage>
</organism>
<accession>A0AAN8F2A1</accession>
<name>A0AAN8F2A1_TRICO</name>
<keyword evidence="2" id="KW-0812">Transmembrane</keyword>
<feature type="compositionally biased region" description="Basic and acidic residues" evidence="1">
    <location>
        <begin position="220"/>
        <end position="238"/>
    </location>
</feature>
<reference evidence="3 4" key="1">
    <citation type="submission" date="2019-10" db="EMBL/GenBank/DDBJ databases">
        <title>Assembly and Annotation for the nematode Trichostrongylus colubriformis.</title>
        <authorList>
            <person name="Martin J."/>
        </authorList>
    </citation>
    <scope>NUCLEOTIDE SEQUENCE [LARGE SCALE GENOMIC DNA]</scope>
    <source>
        <strain evidence="3">G859</strain>
        <tissue evidence="3">Whole worm</tissue>
    </source>
</reference>
<feature type="transmembrane region" description="Helical" evidence="2">
    <location>
        <begin position="6"/>
        <end position="28"/>
    </location>
</feature>
<comment type="caution">
    <text evidence="3">The sequence shown here is derived from an EMBL/GenBank/DDBJ whole genome shotgun (WGS) entry which is preliminary data.</text>
</comment>
<evidence type="ECO:0000256" key="2">
    <source>
        <dbReference type="SAM" id="Phobius"/>
    </source>
</evidence>
<dbReference type="EMBL" id="WIXE01022251">
    <property type="protein sequence ID" value="KAK5967644.1"/>
    <property type="molecule type" value="Genomic_DNA"/>
</dbReference>
<gene>
    <name evidence="3" type="ORF">GCK32_004009</name>
</gene>
<evidence type="ECO:0000313" key="3">
    <source>
        <dbReference type="EMBL" id="KAK5967644.1"/>
    </source>
</evidence>
<sequence length="337" mass="38861">MPFLHGAVVSAGIKYRFIIAVLLVYILYSQWRHNNDLYLIIEKAGNDMASCQNYAESLVAKLRVVYDHKIKMEKIFNSKRVSTHEKRKASNWHLRSVQRFIRDLLQAELDQCRSGKHEQIPHPDLSGKVLLDRLQGEVNTLRSMNASLNNSLSSCQDMMEKYIGAIPVDQYTQNETAFFDRKHKVGDVLAFDRNQQAFEPPTLMPAKELVAKLAEKARQLRRGEEEADKHPDDRENNGERATASSLLANVAVLFHRVELVRHRVLSKIFEYIVSSIALLVWFVLRSEVIALKEKPHFMFNYSVWVSPIVQKLPLVGRLARMRHVFRSATRLVRARGT</sequence>
<protein>
    <submittedName>
        <fullName evidence="3">Uncharacterized protein</fullName>
    </submittedName>
</protein>
<evidence type="ECO:0000313" key="4">
    <source>
        <dbReference type="Proteomes" id="UP001331761"/>
    </source>
</evidence>
<keyword evidence="2" id="KW-1133">Transmembrane helix</keyword>
<keyword evidence="2" id="KW-0472">Membrane</keyword>